<dbReference type="Pfam" id="PF00691">
    <property type="entry name" value="OmpA"/>
    <property type="match status" value="1"/>
</dbReference>
<keyword evidence="9" id="KW-0998">Cell outer membrane</keyword>
<dbReference type="EMBL" id="JXTP01000021">
    <property type="protein sequence ID" value="KIU29117.1"/>
    <property type="molecule type" value="Genomic_DNA"/>
</dbReference>
<name>A0A0D1MFC6_9SPHN</name>
<evidence type="ECO:0000256" key="2">
    <source>
        <dbReference type="ARBA" id="ARBA00022448"/>
    </source>
</evidence>
<evidence type="ECO:0000256" key="9">
    <source>
        <dbReference type="ARBA" id="ARBA00023237"/>
    </source>
</evidence>
<dbReference type="AlphaFoldDB" id="A0A0D1MFC6"/>
<dbReference type="PANTHER" id="PTHR30329">
    <property type="entry name" value="STATOR ELEMENT OF FLAGELLAR MOTOR COMPLEX"/>
    <property type="match status" value="1"/>
</dbReference>
<organism evidence="14 15">
    <name type="scientific">Sphingomonas melonis</name>
    <dbReference type="NCBI Taxonomy" id="152682"/>
    <lineage>
        <taxon>Bacteria</taxon>
        <taxon>Pseudomonadati</taxon>
        <taxon>Pseudomonadota</taxon>
        <taxon>Alphaproteobacteria</taxon>
        <taxon>Sphingomonadales</taxon>
        <taxon>Sphingomonadaceae</taxon>
        <taxon>Sphingomonas</taxon>
    </lineage>
</organism>
<evidence type="ECO:0000256" key="12">
    <source>
        <dbReference type="SAM" id="SignalP"/>
    </source>
</evidence>
<dbReference type="GO" id="GO:0009279">
    <property type="term" value="C:cell outer membrane"/>
    <property type="evidence" value="ECO:0007669"/>
    <property type="project" value="UniProtKB-SubCell"/>
</dbReference>
<reference evidence="14 15" key="1">
    <citation type="submission" date="2015-01" db="EMBL/GenBank/DDBJ databases">
        <title>Genome of Sphingomonas taxi strain 30a.</title>
        <authorList>
            <person name="Eevers N."/>
            <person name="Van Hamme J."/>
            <person name="Bottos E."/>
            <person name="Weyens N."/>
            <person name="Vangronsveld J."/>
        </authorList>
    </citation>
    <scope>NUCLEOTIDE SEQUENCE [LARGE SCALE GENOMIC DNA]</scope>
    <source>
        <strain evidence="14 15">30a</strain>
    </source>
</reference>
<feature type="compositionally biased region" description="Pro residues" evidence="11">
    <location>
        <begin position="230"/>
        <end position="253"/>
    </location>
</feature>
<dbReference type="SUPFAM" id="SSF56925">
    <property type="entry name" value="OMPA-like"/>
    <property type="match status" value="1"/>
</dbReference>
<keyword evidence="4" id="KW-0812">Transmembrane</keyword>
<dbReference type="InterPro" id="IPR011250">
    <property type="entry name" value="OMP/PagP_B-barrel"/>
</dbReference>
<dbReference type="GO" id="GO:0015288">
    <property type="term" value="F:porin activity"/>
    <property type="evidence" value="ECO:0007669"/>
    <property type="project" value="UniProtKB-KW"/>
</dbReference>
<evidence type="ECO:0000313" key="15">
    <source>
        <dbReference type="Proteomes" id="UP000033203"/>
    </source>
</evidence>
<evidence type="ECO:0000256" key="5">
    <source>
        <dbReference type="ARBA" id="ARBA00022729"/>
    </source>
</evidence>
<dbReference type="PANTHER" id="PTHR30329:SF21">
    <property type="entry name" value="LIPOPROTEIN YIAD-RELATED"/>
    <property type="match status" value="1"/>
</dbReference>
<dbReference type="InterPro" id="IPR006665">
    <property type="entry name" value="OmpA-like"/>
</dbReference>
<dbReference type="PRINTS" id="PR01021">
    <property type="entry name" value="OMPADOMAIN"/>
</dbReference>
<keyword evidence="8 10" id="KW-0472">Membrane</keyword>
<sequence>MRKLAVVLALASTALATPALARDKSWYVGVEGGAMIVEDINYDIGASRNAATVDHNYGYDVDGVIGYDFGGFRVETEVGYRSATVDGYTSTLTTPAYTSTGALVNAPAGSYSYAGGRTSALSFMLNGLLDFGDDDGIQGFVGGGVGVARVKANYQLNTRGNFVDDSDTVFAWQGLAGVRAPLTDHIDATLKYRFFNADNVKLVDVTNRTFDGRFRSHSILGGITYNFGSPTPPPPPPPPPAPEPTPAPPPPPVEAPVCSPGPFIVFFEWNKSDITPEAASILDNAVSQYQNCNNAQVMVAGYTDTSGTPKYNLGLSQRRADSVKAYMTSHAVPAAQISTEAFGETRLRVQTADGVREVQNRRVEITYGPGAGQ</sequence>
<dbReference type="Proteomes" id="UP000033203">
    <property type="component" value="Unassembled WGS sequence"/>
</dbReference>
<keyword evidence="2" id="KW-0813">Transport</keyword>
<accession>A0A0D1MFC6</accession>
<keyword evidence="3" id="KW-1134">Transmembrane beta strand</keyword>
<dbReference type="InterPro" id="IPR006664">
    <property type="entry name" value="OMP_bac"/>
</dbReference>
<evidence type="ECO:0000256" key="3">
    <source>
        <dbReference type="ARBA" id="ARBA00022452"/>
    </source>
</evidence>
<dbReference type="PATRIC" id="fig|1549858.7.peg.2869"/>
<evidence type="ECO:0000259" key="13">
    <source>
        <dbReference type="PROSITE" id="PS51123"/>
    </source>
</evidence>
<gene>
    <name evidence="14" type="ORF">SR41_05635</name>
</gene>
<keyword evidence="5 12" id="KW-0732">Signal</keyword>
<dbReference type="Pfam" id="PF13505">
    <property type="entry name" value="OMP_b-brl"/>
    <property type="match status" value="1"/>
</dbReference>
<comment type="subcellular location">
    <subcellularLocation>
        <location evidence="1">Cell outer membrane</location>
        <topology evidence="1">Multi-pass membrane protein</topology>
    </subcellularLocation>
</comment>
<dbReference type="InterPro" id="IPR050330">
    <property type="entry name" value="Bact_OuterMem_StrucFunc"/>
</dbReference>
<evidence type="ECO:0000256" key="8">
    <source>
        <dbReference type="ARBA" id="ARBA00023136"/>
    </source>
</evidence>
<keyword evidence="14" id="KW-0966">Cell projection</keyword>
<evidence type="ECO:0000256" key="4">
    <source>
        <dbReference type="ARBA" id="ARBA00022692"/>
    </source>
</evidence>
<proteinExistence type="predicted"/>
<feature type="domain" description="OmpA-like" evidence="13">
    <location>
        <begin position="254"/>
        <end position="371"/>
    </location>
</feature>
<dbReference type="InterPro" id="IPR027385">
    <property type="entry name" value="Beta-barrel_OMP"/>
</dbReference>
<protein>
    <submittedName>
        <fullName evidence="14">Flagellar motor protein MotB</fullName>
    </submittedName>
</protein>
<keyword evidence="14" id="KW-0969">Cilium</keyword>
<dbReference type="CDD" id="cd07185">
    <property type="entry name" value="OmpA_C-like"/>
    <property type="match status" value="1"/>
</dbReference>
<evidence type="ECO:0000256" key="11">
    <source>
        <dbReference type="SAM" id="MobiDB-lite"/>
    </source>
</evidence>
<evidence type="ECO:0000256" key="10">
    <source>
        <dbReference type="PROSITE-ProRule" id="PRU00473"/>
    </source>
</evidence>
<dbReference type="GO" id="GO:0046930">
    <property type="term" value="C:pore complex"/>
    <property type="evidence" value="ECO:0007669"/>
    <property type="project" value="UniProtKB-KW"/>
</dbReference>
<feature type="signal peptide" evidence="12">
    <location>
        <begin position="1"/>
        <end position="21"/>
    </location>
</feature>
<feature type="region of interest" description="Disordered" evidence="11">
    <location>
        <begin position="225"/>
        <end position="253"/>
    </location>
</feature>
<dbReference type="Gene3D" id="2.40.160.20">
    <property type="match status" value="1"/>
</dbReference>
<keyword evidence="6" id="KW-0406">Ion transport</keyword>
<dbReference type="InterPro" id="IPR036737">
    <property type="entry name" value="OmpA-like_sf"/>
</dbReference>
<dbReference type="PROSITE" id="PS51123">
    <property type="entry name" value="OMPA_2"/>
    <property type="match status" value="1"/>
</dbReference>
<evidence type="ECO:0000256" key="6">
    <source>
        <dbReference type="ARBA" id="ARBA00023065"/>
    </source>
</evidence>
<evidence type="ECO:0000256" key="7">
    <source>
        <dbReference type="ARBA" id="ARBA00023114"/>
    </source>
</evidence>
<dbReference type="GO" id="GO:0006811">
    <property type="term" value="P:monoatomic ion transport"/>
    <property type="evidence" value="ECO:0007669"/>
    <property type="project" value="UniProtKB-KW"/>
</dbReference>
<feature type="chain" id="PRO_5002243658" evidence="12">
    <location>
        <begin position="22"/>
        <end position="373"/>
    </location>
</feature>
<keyword evidence="7" id="KW-0626">Porin</keyword>
<evidence type="ECO:0000256" key="1">
    <source>
        <dbReference type="ARBA" id="ARBA00004571"/>
    </source>
</evidence>
<dbReference type="SUPFAM" id="SSF103088">
    <property type="entry name" value="OmpA-like"/>
    <property type="match status" value="1"/>
</dbReference>
<evidence type="ECO:0000313" key="14">
    <source>
        <dbReference type="EMBL" id="KIU29117.1"/>
    </source>
</evidence>
<keyword evidence="14" id="KW-0282">Flagellum</keyword>
<comment type="caution">
    <text evidence="14">The sequence shown here is derived from an EMBL/GenBank/DDBJ whole genome shotgun (WGS) entry which is preliminary data.</text>
</comment>
<dbReference type="Gene3D" id="3.30.1330.60">
    <property type="entry name" value="OmpA-like domain"/>
    <property type="match status" value="1"/>
</dbReference>